<dbReference type="EMBL" id="KZ678137">
    <property type="protein sequence ID" value="PSN65318.1"/>
    <property type="molecule type" value="Genomic_DNA"/>
</dbReference>
<keyword evidence="1" id="KW-1133">Transmembrane helix</keyword>
<proteinExistence type="predicted"/>
<gene>
    <name evidence="2" type="ORF">BS50DRAFT_589737</name>
</gene>
<organism evidence="2 3">
    <name type="scientific">Corynespora cassiicola Philippines</name>
    <dbReference type="NCBI Taxonomy" id="1448308"/>
    <lineage>
        <taxon>Eukaryota</taxon>
        <taxon>Fungi</taxon>
        <taxon>Dikarya</taxon>
        <taxon>Ascomycota</taxon>
        <taxon>Pezizomycotina</taxon>
        <taxon>Dothideomycetes</taxon>
        <taxon>Pleosporomycetidae</taxon>
        <taxon>Pleosporales</taxon>
        <taxon>Corynesporascaceae</taxon>
        <taxon>Corynespora</taxon>
    </lineage>
</organism>
<dbReference type="AlphaFoldDB" id="A0A2T2NJV0"/>
<keyword evidence="1" id="KW-0812">Transmembrane</keyword>
<protein>
    <submittedName>
        <fullName evidence="2">Uncharacterized protein</fullName>
    </submittedName>
</protein>
<keyword evidence="1" id="KW-0472">Membrane</keyword>
<dbReference type="OrthoDB" id="1902587at2759"/>
<name>A0A2T2NJV0_CORCC</name>
<sequence length="102" mass="10591">MSLLLVLLPGCSAGALLVLCWCSAGALLVLCWCSAGALLVLCWCSALRGRRGARNKGFSRLLRTTSESREAMPWNGPGTCAGIAIPAPSTSSTPSSLSLSFF</sequence>
<evidence type="ECO:0000256" key="1">
    <source>
        <dbReference type="SAM" id="Phobius"/>
    </source>
</evidence>
<dbReference type="Proteomes" id="UP000240883">
    <property type="component" value="Unassembled WGS sequence"/>
</dbReference>
<feature type="transmembrane region" description="Helical" evidence="1">
    <location>
        <begin position="23"/>
        <end position="46"/>
    </location>
</feature>
<keyword evidence="3" id="KW-1185">Reference proteome</keyword>
<reference evidence="2 3" key="1">
    <citation type="journal article" date="2018" name="Front. Microbiol.">
        <title>Genome-Wide Analysis of Corynespora cassiicola Leaf Fall Disease Putative Effectors.</title>
        <authorList>
            <person name="Lopez D."/>
            <person name="Ribeiro S."/>
            <person name="Label P."/>
            <person name="Fumanal B."/>
            <person name="Venisse J.S."/>
            <person name="Kohler A."/>
            <person name="de Oliveira R.R."/>
            <person name="Labutti K."/>
            <person name="Lipzen A."/>
            <person name="Lail K."/>
            <person name="Bauer D."/>
            <person name="Ohm R.A."/>
            <person name="Barry K.W."/>
            <person name="Spatafora J."/>
            <person name="Grigoriev I.V."/>
            <person name="Martin F.M."/>
            <person name="Pujade-Renaud V."/>
        </authorList>
    </citation>
    <scope>NUCLEOTIDE SEQUENCE [LARGE SCALE GENOMIC DNA]</scope>
    <source>
        <strain evidence="2 3">Philippines</strain>
    </source>
</reference>
<evidence type="ECO:0000313" key="3">
    <source>
        <dbReference type="Proteomes" id="UP000240883"/>
    </source>
</evidence>
<accession>A0A2T2NJV0</accession>
<evidence type="ECO:0000313" key="2">
    <source>
        <dbReference type="EMBL" id="PSN65318.1"/>
    </source>
</evidence>